<reference evidence="2 3" key="1">
    <citation type="journal article" date="2007" name="ISME J.">
        <title>Sequence-based analysis of pQBR103; a representative of a unique, transfer-proficient mega plasmid resident in the microbial community of sugar beet.</title>
        <authorList>
            <person name="Tett A."/>
            <person name="Spiers A.J."/>
            <person name="Crossman L.C."/>
            <person name="Ager D."/>
            <person name="Ciric L."/>
            <person name="Dow J.M."/>
            <person name="Fry J.C."/>
            <person name="Harris D."/>
            <person name="Lilley A."/>
            <person name="Oliver A."/>
            <person name="Parkhill J."/>
            <person name="Quail M.A."/>
            <person name="Rainey P.B."/>
            <person name="Saunders N.J."/>
            <person name="Seeger K."/>
            <person name="Snyder L.A.S."/>
            <person name="Squares R."/>
            <person name="Thomas C.M."/>
            <person name="Turner S.L."/>
            <person name="Zhang X.-X."/>
            <person name="Field D."/>
            <person name="Bailey M.J."/>
        </authorList>
    </citation>
    <scope>NUCLEOTIDE SEQUENCE [LARGE SCALE GENOMIC DNA]</scope>
    <source>
        <strain evidence="2 3">SBW25</strain>
    </source>
</reference>
<feature type="compositionally biased region" description="Basic and acidic residues" evidence="1">
    <location>
        <begin position="1"/>
        <end position="11"/>
    </location>
</feature>
<sequence length="182" mass="19966">MDVKQARRETRGQPSPIRIRPGKTDCTPAVGHEAQMIGLANGVSCRPPKKGPCGSFFVKRVLAQGKWQQDSHIKFGSCKEFNMATAHTITLASGLAVPVVQYNSTINGKGFYVSFNDHDMWIYGCDTTALVRDQMDGFYILNGDHRAAYASLISQGFEACMDYFKSNIGVANKRSDLPPQAA</sequence>
<gene>
    <name evidence="2" type="ordered locus">pQBR0235</name>
</gene>
<accession>A4V6V6</accession>
<dbReference type="EMBL" id="AM235768">
    <property type="protein sequence ID" value="CAM96267.1"/>
    <property type="molecule type" value="Genomic_DNA"/>
</dbReference>
<evidence type="ECO:0000313" key="3">
    <source>
        <dbReference type="Proteomes" id="UP000002332"/>
    </source>
</evidence>
<proteinExistence type="predicted"/>
<name>A4V6V6_PSEFS</name>
<dbReference type="AlphaFoldDB" id="A4V6V6"/>
<geneLocation type="plasmid" evidence="2 3">
    <name>pQBR103</name>
</geneLocation>
<dbReference type="Proteomes" id="UP000002332">
    <property type="component" value="Plasmid pQBR103"/>
</dbReference>
<keyword evidence="2" id="KW-0614">Plasmid</keyword>
<dbReference type="PATRIC" id="fig|216595.4.peg.136"/>
<feature type="region of interest" description="Disordered" evidence="1">
    <location>
        <begin position="1"/>
        <end position="22"/>
    </location>
</feature>
<evidence type="ECO:0000313" key="2">
    <source>
        <dbReference type="EMBL" id="CAM96267.1"/>
    </source>
</evidence>
<organism evidence="2 3">
    <name type="scientific">Pseudomonas fluorescens (strain SBW25)</name>
    <dbReference type="NCBI Taxonomy" id="216595"/>
    <lineage>
        <taxon>Bacteria</taxon>
        <taxon>Pseudomonadati</taxon>
        <taxon>Pseudomonadota</taxon>
        <taxon>Gammaproteobacteria</taxon>
        <taxon>Pseudomonadales</taxon>
        <taxon>Pseudomonadaceae</taxon>
        <taxon>Pseudomonas</taxon>
    </lineage>
</organism>
<protein>
    <submittedName>
        <fullName evidence="2">Uncharacterized protein</fullName>
    </submittedName>
</protein>
<evidence type="ECO:0000256" key="1">
    <source>
        <dbReference type="SAM" id="MobiDB-lite"/>
    </source>
</evidence>